<evidence type="ECO:0000256" key="10">
    <source>
        <dbReference type="SAM" id="MobiDB-lite"/>
    </source>
</evidence>
<dbReference type="PANTHER" id="PTHR23236">
    <property type="entry name" value="EUKARYOTIC TRANSLATION INITIATION FACTOR 4B/4H"/>
    <property type="match status" value="1"/>
</dbReference>
<feature type="compositionally biased region" description="Basic and acidic residues" evidence="10">
    <location>
        <begin position="78"/>
        <end position="111"/>
    </location>
</feature>
<name>A0AAN8A7A4_9SACH</name>
<evidence type="ECO:0000256" key="5">
    <source>
        <dbReference type="ARBA" id="ARBA00022517"/>
    </source>
</evidence>
<dbReference type="Pfam" id="PF00076">
    <property type="entry name" value="RRM_1"/>
    <property type="match status" value="1"/>
</dbReference>
<dbReference type="InterPro" id="IPR000504">
    <property type="entry name" value="RRM_dom"/>
</dbReference>
<evidence type="ECO:0000256" key="3">
    <source>
        <dbReference type="ARBA" id="ARBA00007077"/>
    </source>
</evidence>
<evidence type="ECO:0000256" key="8">
    <source>
        <dbReference type="ARBA" id="ARBA00023242"/>
    </source>
</evidence>
<comment type="caution">
    <text evidence="12">The sequence shown here is derived from an EMBL/GenBank/DDBJ whole genome shotgun (WGS) entry which is preliminary data.</text>
</comment>
<keyword evidence="6" id="KW-0698">rRNA processing</keyword>
<reference evidence="13" key="1">
    <citation type="submission" date="2023-07" db="EMBL/GenBank/DDBJ databases">
        <title>A draft genome of Kazachstania heterogenica Y-27499.</title>
        <authorList>
            <person name="Donic C."/>
            <person name="Kralova J.S."/>
            <person name="Fidel L."/>
            <person name="Ben-Dor S."/>
            <person name="Jung S."/>
        </authorList>
    </citation>
    <scope>NUCLEOTIDE SEQUENCE [LARGE SCALE GENOMIC DNA]</scope>
    <source>
        <strain evidence="13">Y27499</strain>
    </source>
</reference>
<evidence type="ECO:0000256" key="2">
    <source>
        <dbReference type="ARBA" id="ARBA00004604"/>
    </source>
</evidence>
<proteinExistence type="inferred from homology"/>
<feature type="region of interest" description="Disordered" evidence="10">
    <location>
        <begin position="56"/>
        <end position="129"/>
    </location>
</feature>
<accession>A0AAN8A7A4</accession>
<dbReference type="InterPro" id="IPR012677">
    <property type="entry name" value="Nucleotide-bd_a/b_plait_sf"/>
</dbReference>
<organism evidence="12 13">
    <name type="scientific">Arxiozyma heterogenica</name>
    <dbReference type="NCBI Taxonomy" id="278026"/>
    <lineage>
        <taxon>Eukaryota</taxon>
        <taxon>Fungi</taxon>
        <taxon>Dikarya</taxon>
        <taxon>Ascomycota</taxon>
        <taxon>Saccharomycotina</taxon>
        <taxon>Saccharomycetes</taxon>
        <taxon>Saccharomycetales</taxon>
        <taxon>Saccharomycetaceae</taxon>
        <taxon>Arxiozyma</taxon>
    </lineage>
</organism>
<evidence type="ECO:0000256" key="6">
    <source>
        <dbReference type="ARBA" id="ARBA00022552"/>
    </source>
</evidence>
<dbReference type="InterPro" id="IPR035979">
    <property type="entry name" value="RBD_domain_sf"/>
</dbReference>
<dbReference type="Gene3D" id="3.30.70.330">
    <property type="match status" value="2"/>
</dbReference>
<evidence type="ECO:0000259" key="11">
    <source>
        <dbReference type="PROSITE" id="PS50102"/>
    </source>
</evidence>
<comment type="similarity">
    <text evidence="3">Belongs to the RRM RBM34 family.</text>
</comment>
<protein>
    <recommendedName>
        <fullName evidence="4">Nucleolar protein 12</fullName>
    </recommendedName>
</protein>
<evidence type="ECO:0000256" key="1">
    <source>
        <dbReference type="ARBA" id="ARBA00002475"/>
    </source>
</evidence>
<dbReference type="SUPFAM" id="SSF54928">
    <property type="entry name" value="RNA-binding domain, RBD"/>
    <property type="match status" value="2"/>
</dbReference>
<keyword evidence="13" id="KW-1185">Reference proteome</keyword>
<evidence type="ECO:0000256" key="9">
    <source>
        <dbReference type="PROSITE-ProRule" id="PRU00176"/>
    </source>
</evidence>
<dbReference type="InterPro" id="IPR047189">
    <property type="entry name" value="RRM2_Nop12p-like"/>
</dbReference>
<comment type="subcellular location">
    <subcellularLocation>
        <location evidence="2">Nucleus</location>
        <location evidence="2">Nucleolus</location>
    </subcellularLocation>
</comment>
<keyword evidence="8" id="KW-0539">Nucleus</keyword>
<feature type="region of interest" description="Disordered" evidence="10">
    <location>
        <begin position="387"/>
        <end position="429"/>
    </location>
</feature>
<dbReference type="GO" id="GO:0019843">
    <property type="term" value="F:rRNA binding"/>
    <property type="evidence" value="ECO:0007669"/>
    <property type="project" value="TreeGrafter"/>
</dbReference>
<dbReference type="Proteomes" id="UP001306508">
    <property type="component" value="Unassembled WGS sequence"/>
</dbReference>
<evidence type="ECO:0000313" key="12">
    <source>
        <dbReference type="EMBL" id="KAK5778646.1"/>
    </source>
</evidence>
<evidence type="ECO:0000313" key="13">
    <source>
        <dbReference type="Proteomes" id="UP001306508"/>
    </source>
</evidence>
<keyword evidence="7 9" id="KW-0694">RNA-binding</keyword>
<evidence type="ECO:0000256" key="4">
    <source>
        <dbReference type="ARBA" id="ARBA00015520"/>
    </source>
</evidence>
<sequence>MSSSIDQLFGKDAPKNSSIASLFQNSNSIEKIIPVRQNKIGQDNYDTTEIDEISTTTNFENITEENDQKQIKKKKKNSSKDENDDLESKYFEKLIKEDDQENKNDDKKEAQSELTSDSENKEVAKPAKQIDFKQDEIEKAQRTIFVGNVPTEVITSRDTYKRFKKLFSPENKDITIQSIRFRSISFDEPLPRKIAFARQSFHKDRHSINAYIVYSKSDGLSKFCEQFNGYVFDSRHLRVDSVAHPAPHYKQKSIFVGNLDFEEDEESLWSHFSPIGEIDYVRIVRDSKTNVGKGFAYVQFKELESVNKALLLNDKPMKSIHSGKSRKLRITRCKNIKSKFNNDKNNGIDNSNKILNEQQKTKLGRAKKILNKADRATLGKELTIEGMRAEKNSKGKIGSLLRKRKPRSKDGRVTKRSIAYKKAQANDKK</sequence>
<dbReference type="PROSITE" id="PS50102">
    <property type="entry name" value="RRM"/>
    <property type="match status" value="1"/>
</dbReference>
<dbReference type="GO" id="GO:0005730">
    <property type="term" value="C:nucleolus"/>
    <property type="evidence" value="ECO:0007669"/>
    <property type="project" value="UniProtKB-SubCell"/>
</dbReference>
<feature type="compositionally biased region" description="Basic and acidic residues" evidence="10">
    <location>
        <begin position="118"/>
        <end position="129"/>
    </location>
</feature>
<dbReference type="SMART" id="SM00360">
    <property type="entry name" value="RRM"/>
    <property type="match status" value="2"/>
</dbReference>
<dbReference type="AlphaFoldDB" id="A0AAN8A7A4"/>
<dbReference type="EMBL" id="JAWIZZ010000053">
    <property type="protein sequence ID" value="KAK5778646.1"/>
    <property type="molecule type" value="Genomic_DNA"/>
</dbReference>
<dbReference type="GO" id="GO:0000463">
    <property type="term" value="P:maturation of LSU-rRNA from tricistronic rRNA transcript (SSU-rRNA, 5.8S rRNA, LSU-rRNA)"/>
    <property type="evidence" value="ECO:0007669"/>
    <property type="project" value="TreeGrafter"/>
</dbReference>
<feature type="domain" description="RRM" evidence="11">
    <location>
        <begin position="252"/>
        <end position="335"/>
    </location>
</feature>
<keyword evidence="5" id="KW-0690">Ribosome biogenesis</keyword>
<dbReference type="PANTHER" id="PTHR23236:SF25">
    <property type="entry name" value="RNA-BINDING PROTEIN 34"/>
    <property type="match status" value="1"/>
</dbReference>
<gene>
    <name evidence="12" type="ORF">RI543_004317</name>
</gene>
<comment type="function">
    <text evidence="1">Involved in pre-25S rRNA processing.</text>
</comment>
<dbReference type="CDD" id="cd12670">
    <property type="entry name" value="RRM2_Nop12p_like"/>
    <property type="match status" value="1"/>
</dbReference>
<evidence type="ECO:0000256" key="7">
    <source>
        <dbReference type="ARBA" id="ARBA00022884"/>
    </source>
</evidence>